<protein>
    <submittedName>
        <fullName evidence="1">Uncharacterized protein</fullName>
    </submittedName>
</protein>
<evidence type="ECO:0000313" key="1">
    <source>
        <dbReference type="EMBL" id="KAI3713206.1"/>
    </source>
</evidence>
<keyword evidence="2" id="KW-1185">Reference proteome</keyword>
<comment type="caution">
    <text evidence="1">The sequence shown here is derived from an EMBL/GenBank/DDBJ whole genome shotgun (WGS) entry which is preliminary data.</text>
</comment>
<name>A0ACB9AU18_9ASTR</name>
<sequence length="75" mass="7811">MAVGMVIIGLATNIHIGSRKGTLATAGNQTDGERANGALPEVYAAGLVNNKLSLLQCLVLSCCLKWLNRVACVDV</sequence>
<proteinExistence type="predicted"/>
<organism evidence="1 2">
    <name type="scientific">Smallanthus sonchifolius</name>
    <dbReference type="NCBI Taxonomy" id="185202"/>
    <lineage>
        <taxon>Eukaryota</taxon>
        <taxon>Viridiplantae</taxon>
        <taxon>Streptophyta</taxon>
        <taxon>Embryophyta</taxon>
        <taxon>Tracheophyta</taxon>
        <taxon>Spermatophyta</taxon>
        <taxon>Magnoliopsida</taxon>
        <taxon>eudicotyledons</taxon>
        <taxon>Gunneridae</taxon>
        <taxon>Pentapetalae</taxon>
        <taxon>asterids</taxon>
        <taxon>campanulids</taxon>
        <taxon>Asterales</taxon>
        <taxon>Asteraceae</taxon>
        <taxon>Asteroideae</taxon>
        <taxon>Heliantheae alliance</taxon>
        <taxon>Millerieae</taxon>
        <taxon>Smallanthus</taxon>
    </lineage>
</organism>
<dbReference type="EMBL" id="CM042041">
    <property type="protein sequence ID" value="KAI3713206.1"/>
    <property type="molecule type" value="Genomic_DNA"/>
</dbReference>
<evidence type="ECO:0000313" key="2">
    <source>
        <dbReference type="Proteomes" id="UP001056120"/>
    </source>
</evidence>
<accession>A0ACB9AU18</accession>
<dbReference type="Proteomes" id="UP001056120">
    <property type="component" value="Linkage Group LG24"/>
</dbReference>
<reference evidence="1 2" key="2">
    <citation type="journal article" date="2022" name="Mol. Ecol. Resour.">
        <title>The genomes of chicory, endive, great burdock and yacon provide insights into Asteraceae paleo-polyploidization history and plant inulin production.</title>
        <authorList>
            <person name="Fan W."/>
            <person name="Wang S."/>
            <person name="Wang H."/>
            <person name="Wang A."/>
            <person name="Jiang F."/>
            <person name="Liu H."/>
            <person name="Zhao H."/>
            <person name="Xu D."/>
            <person name="Zhang Y."/>
        </authorList>
    </citation>
    <scope>NUCLEOTIDE SEQUENCE [LARGE SCALE GENOMIC DNA]</scope>
    <source>
        <strain evidence="2">cv. Yunnan</strain>
        <tissue evidence="1">Leaves</tissue>
    </source>
</reference>
<reference evidence="2" key="1">
    <citation type="journal article" date="2022" name="Mol. Ecol. Resour.">
        <title>The genomes of chicory, endive, great burdock and yacon provide insights into Asteraceae palaeo-polyploidization history and plant inulin production.</title>
        <authorList>
            <person name="Fan W."/>
            <person name="Wang S."/>
            <person name="Wang H."/>
            <person name="Wang A."/>
            <person name="Jiang F."/>
            <person name="Liu H."/>
            <person name="Zhao H."/>
            <person name="Xu D."/>
            <person name="Zhang Y."/>
        </authorList>
    </citation>
    <scope>NUCLEOTIDE SEQUENCE [LARGE SCALE GENOMIC DNA]</scope>
    <source>
        <strain evidence="2">cv. Yunnan</strain>
    </source>
</reference>
<gene>
    <name evidence="1" type="ORF">L1987_71779</name>
</gene>